<dbReference type="EMBL" id="CP015327">
    <property type="protein sequence ID" value="AWG44824.1"/>
    <property type="molecule type" value="Genomic_DNA"/>
</dbReference>
<dbReference type="RefSeq" id="WP_063592775.1">
    <property type="nucleotide sequence ID" value="NZ_CP015327.1"/>
</dbReference>
<dbReference type="InterPro" id="IPR013320">
    <property type="entry name" value="ConA-like_dom_sf"/>
</dbReference>
<keyword evidence="3" id="KW-1185">Reference proteome</keyword>
<keyword evidence="2" id="KW-0614">Plasmid</keyword>
<dbReference type="PROSITE" id="PS51762">
    <property type="entry name" value="GH16_2"/>
    <property type="match status" value="1"/>
</dbReference>
<organism evidence="2 3">
    <name type="scientific">Priestia filamentosa</name>
    <dbReference type="NCBI Taxonomy" id="1402861"/>
    <lineage>
        <taxon>Bacteria</taxon>
        <taxon>Bacillati</taxon>
        <taxon>Bacillota</taxon>
        <taxon>Bacilli</taxon>
        <taxon>Bacillales</taxon>
        <taxon>Bacillaceae</taxon>
        <taxon>Priestia</taxon>
    </lineage>
</organism>
<dbReference type="Proteomes" id="UP000036202">
    <property type="component" value="Plasmid pbeh5"/>
</dbReference>
<dbReference type="GO" id="GO:0004553">
    <property type="term" value="F:hydrolase activity, hydrolyzing O-glycosyl compounds"/>
    <property type="evidence" value="ECO:0007669"/>
    <property type="project" value="InterPro"/>
</dbReference>
<feature type="domain" description="GH16" evidence="1">
    <location>
        <begin position="1"/>
        <end position="227"/>
    </location>
</feature>
<evidence type="ECO:0000313" key="3">
    <source>
        <dbReference type="Proteomes" id="UP000036202"/>
    </source>
</evidence>
<evidence type="ECO:0000313" key="2">
    <source>
        <dbReference type="EMBL" id="AWG44824.1"/>
    </source>
</evidence>
<dbReference type="CDD" id="cd00413">
    <property type="entry name" value="Glyco_hydrolase_16"/>
    <property type="match status" value="1"/>
</dbReference>
<accession>A0A2S1M0D4</accession>
<dbReference type="GO" id="GO:0005975">
    <property type="term" value="P:carbohydrate metabolic process"/>
    <property type="evidence" value="ECO:0007669"/>
    <property type="project" value="InterPro"/>
</dbReference>
<geneLocation type="plasmid" evidence="3">
    <name>pbeh5</name>
</geneLocation>
<sequence length="227" mass="26226">MGLVQFSGYNWIIKNSMGFPIGPGPNYFNSNNIYVDREGKLHLKTTYNDTLKRWECAQATGTQSLGYGTYRFYVHGRIDSMDPQMVLGLYTYDDNGSKYSHREIDIEFSRWGNTNPAYKNGQYVIQPSKKDGNVHLFQTNLNGGATTHEFKWLPQEIQFRSLHGFYRKPPMDGYIISEWIYRGSDVPTPGQETPRVNLWLSRGEAPQNGEEHEIIISKFEFIPYQVS</sequence>
<protein>
    <recommendedName>
        <fullName evidence="1">GH16 domain-containing protein</fullName>
    </recommendedName>
</protein>
<dbReference type="Gene3D" id="2.60.120.200">
    <property type="match status" value="1"/>
</dbReference>
<reference evidence="2 3" key="1">
    <citation type="journal article" date="2015" name="PLoS ONE">
        <title>Genome Sequence of Bacillus endophyticus and Analysis of Its Companion Mechanism in the Ketogulonigenium vulgare-Bacillus Strain Consortium.</title>
        <authorList>
            <person name="Jia N."/>
            <person name="Du J."/>
            <person name="Ding M.Z."/>
            <person name="Gao F."/>
            <person name="Yuan Y.J."/>
        </authorList>
    </citation>
    <scope>NUCLEOTIDE SEQUENCE [LARGE SCALE GENOMIC DNA]</scope>
    <source>
        <strain evidence="2 3">Hbe603</strain>
        <plasmid evidence="3">pbeh5</plasmid>
    </source>
</reference>
<name>A0A2S1M0D4_9BACI</name>
<evidence type="ECO:0000259" key="1">
    <source>
        <dbReference type="PROSITE" id="PS51762"/>
    </source>
</evidence>
<dbReference type="KEGG" id="beo:BEH_26065"/>
<gene>
    <name evidence="2" type="ORF">BEH_26065</name>
</gene>
<proteinExistence type="predicted"/>
<dbReference type="SUPFAM" id="SSF49899">
    <property type="entry name" value="Concanavalin A-like lectins/glucanases"/>
    <property type="match status" value="1"/>
</dbReference>
<dbReference type="InterPro" id="IPR000757">
    <property type="entry name" value="Beta-glucanase-like"/>
</dbReference>
<dbReference type="OrthoDB" id="370098at2"/>
<dbReference type="AlphaFoldDB" id="A0A2S1M0D4"/>